<evidence type="ECO:0000313" key="3">
    <source>
        <dbReference type="Proteomes" id="UP000016936"/>
    </source>
</evidence>
<reference evidence="3" key="2">
    <citation type="journal article" date="2013" name="PLoS Genet.">
        <title>Comparative genome structure, secondary metabolite, and effector coding capacity across Cochliobolus pathogens.</title>
        <authorList>
            <person name="Condon B.J."/>
            <person name="Leng Y."/>
            <person name="Wu D."/>
            <person name="Bushley K.E."/>
            <person name="Ohm R.A."/>
            <person name="Otillar R."/>
            <person name="Martin J."/>
            <person name="Schackwitz W."/>
            <person name="Grimwood J."/>
            <person name="MohdZainudin N."/>
            <person name="Xue C."/>
            <person name="Wang R."/>
            <person name="Manning V.A."/>
            <person name="Dhillon B."/>
            <person name="Tu Z.J."/>
            <person name="Steffenson B.J."/>
            <person name="Salamov A."/>
            <person name="Sun H."/>
            <person name="Lowry S."/>
            <person name="LaButti K."/>
            <person name="Han J."/>
            <person name="Copeland A."/>
            <person name="Lindquist E."/>
            <person name="Barry K."/>
            <person name="Schmutz J."/>
            <person name="Baker S.E."/>
            <person name="Ciuffetti L.M."/>
            <person name="Grigoriev I.V."/>
            <person name="Zhong S."/>
            <person name="Turgeon B.G."/>
        </authorList>
    </citation>
    <scope>NUCLEOTIDE SEQUENCE [LARGE SCALE GENOMIC DNA]</scope>
    <source>
        <strain evidence="3">C5 / ATCC 48332 / race O</strain>
    </source>
</reference>
<gene>
    <name evidence="2" type="ORF">COCHEDRAFT_1159530</name>
</gene>
<dbReference type="EMBL" id="KB445582">
    <property type="protein sequence ID" value="EMD87215.1"/>
    <property type="molecule type" value="Genomic_DNA"/>
</dbReference>
<dbReference type="HOGENOM" id="CLU_2072721_0_0_1"/>
<name>M2SPF4_COCH5</name>
<accession>M2SPF4</accession>
<feature type="signal peptide" evidence="1">
    <location>
        <begin position="1"/>
        <end position="18"/>
    </location>
</feature>
<dbReference type="OMA" id="HYRIVNC"/>
<organism evidence="2 3">
    <name type="scientific">Cochliobolus heterostrophus (strain C5 / ATCC 48332 / race O)</name>
    <name type="common">Southern corn leaf blight fungus</name>
    <name type="synonym">Bipolaris maydis</name>
    <dbReference type="NCBI Taxonomy" id="701091"/>
    <lineage>
        <taxon>Eukaryota</taxon>
        <taxon>Fungi</taxon>
        <taxon>Dikarya</taxon>
        <taxon>Ascomycota</taxon>
        <taxon>Pezizomycotina</taxon>
        <taxon>Dothideomycetes</taxon>
        <taxon>Pleosporomycetidae</taxon>
        <taxon>Pleosporales</taxon>
        <taxon>Pleosporineae</taxon>
        <taxon>Pleosporaceae</taxon>
        <taxon>Bipolaris</taxon>
    </lineage>
</organism>
<dbReference type="OrthoDB" id="5204141at2759"/>
<keyword evidence="1" id="KW-0732">Signal</keyword>
<evidence type="ECO:0000313" key="2">
    <source>
        <dbReference type="EMBL" id="EMD87215.1"/>
    </source>
</evidence>
<keyword evidence="3" id="KW-1185">Reference proteome</keyword>
<dbReference type="Proteomes" id="UP000016936">
    <property type="component" value="Unassembled WGS sequence"/>
</dbReference>
<feature type="chain" id="PRO_5004025655" description="AA1-like domain-containing protein" evidence="1">
    <location>
        <begin position="19"/>
        <end position="118"/>
    </location>
</feature>
<evidence type="ECO:0008006" key="4">
    <source>
        <dbReference type="Google" id="ProtNLM"/>
    </source>
</evidence>
<evidence type="ECO:0000256" key="1">
    <source>
        <dbReference type="SAM" id="SignalP"/>
    </source>
</evidence>
<proteinExistence type="predicted"/>
<dbReference type="AlphaFoldDB" id="M2SPF4"/>
<reference evidence="2 3" key="1">
    <citation type="journal article" date="2012" name="PLoS Pathog.">
        <title>Diverse lifestyles and strategies of plant pathogenesis encoded in the genomes of eighteen Dothideomycetes fungi.</title>
        <authorList>
            <person name="Ohm R.A."/>
            <person name="Feau N."/>
            <person name="Henrissat B."/>
            <person name="Schoch C.L."/>
            <person name="Horwitz B.A."/>
            <person name="Barry K.W."/>
            <person name="Condon B.J."/>
            <person name="Copeland A.C."/>
            <person name="Dhillon B."/>
            <person name="Glaser F."/>
            <person name="Hesse C.N."/>
            <person name="Kosti I."/>
            <person name="LaButti K."/>
            <person name="Lindquist E.A."/>
            <person name="Lucas S."/>
            <person name="Salamov A.A."/>
            <person name="Bradshaw R.E."/>
            <person name="Ciuffetti L."/>
            <person name="Hamelin R.C."/>
            <person name="Kema G.H.J."/>
            <person name="Lawrence C."/>
            <person name="Scott J.A."/>
            <person name="Spatafora J.W."/>
            <person name="Turgeon B.G."/>
            <person name="de Wit P.J.G.M."/>
            <person name="Zhong S."/>
            <person name="Goodwin S.B."/>
            <person name="Grigoriev I.V."/>
        </authorList>
    </citation>
    <scope>NUCLEOTIDE SEQUENCE [LARGE SCALE GENOMIC DNA]</scope>
    <source>
        <strain evidence="3">C5 / ATCC 48332 / race O</strain>
    </source>
</reference>
<protein>
    <recommendedName>
        <fullName evidence="4">AA1-like domain-containing protein</fullName>
    </recommendedName>
</protein>
<sequence>MYFSTVVLSTLLATLSSATIILGNAVYNSDGHKDTAVWIQGQDPCAYTYMGHGSPCAWDGGRFVASNTFHYRIVNCDNGQPFTLQNEDGSKNAEAVFHPIDNLVHCPGGYTMGQTWVF</sequence>